<reference evidence="2 3" key="1">
    <citation type="journal article" date="2014" name="Genome Announc.">
        <title>Genome sequence of the basidiomycetous fungus Pseudozyma aphidis DSM70725, an efficient producer of biosurfactant mannosylerythritol lipids.</title>
        <authorList>
            <person name="Lorenz S."/>
            <person name="Guenther M."/>
            <person name="Grumaz C."/>
            <person name="Rupp S."/>
            <person name="Zibek S."/>
            <person name="Sohn K."/>
        </authorList>
    </citation>
    <scope>NUCLEOTIDE SEQUENCE [LARGE SCALE GENOMIC DNA]</scope>
    <source>
        <strain evidence="3">ATCC 32657 / CBS 517.83 / DSM 70725 / JCM 10318 / NBRC 10182 / NRRL Y-7954 / St-0401</strain>
    </source>
</reference>
<dbReference type="EMBL" id="AWNI01000012">
    <property type="protein sequence ID" value="ETS62023.1"/>
    <property type="molecule type" value="Genomic_DNA"/>
</dbReference>
<organism evidence="2 3">
    <name type="scientific">Moesziomyces aphidis</name>
    <name type="common">Pseudozyma aphidis</name>
    <dbReference type="NCBI Taxonomy" id="84754"/>
    <lineage>
        <taxon>Eukaryota</taxon>
        <taxon>Fungi</taxon>
        <taxon>Dikarya</taxon>
        <taxon>Basidiomycota</taxon>
        <taxon>Ustilaginomycotina</taxon>
        <taxon>Ustilaginomycetes</taxon>
        <taxon>Ustilaginales</taxon>
        <taxon>Ustilaginaceae</taxon>
        <taxon>Moesziomyces</taxon>
    </lineage>
</organism>
<sequence>MSKRKRTSTSANGSEDDEREEANSSRSSESGDEEADDVKDVETRDGEEPDVGDVTTPVDTKESEPRYEVRAIWTAKDPRVWSFEEYPDPTSRDDLARGTRRFRYLGPFRHLSWQDLNDMAHEVAHFIWQTYSHINPLEVFVQTPTVRNDVLHLDIATTTQKAYEQLAKAQLGFRSKPFELVSSCAPFPSHHILMRIDGIDVRNALVSIINSIKVELHGLMRVIAYWARFRPRSDDSVRSGDDFTGTVYVLGAGRGDKVQIDKLPGFLDFKNLGWPKRVAVLPTNDITQKVNSLMNMVFAYGGAMIAERTAEIPTIWRVYSGATPQPRGESARHTQGLCIVKADRASRSAPVSDETMIERANQSSERDQSASSPGDNDLCSSRWLRNSAAATAASPIFACCAVAMILSRSSNDSALFSPTVYSGCRPFLLAQSAVADAA</sequence>
<proteinExistence type="predicted"/>
<feature type="region of interest" description="Disordered" evidence="1">
    <location>
        <begin position="1"/>
        <end position="65"/>
    </location>
</feature>
<evidence type="ECO:0000313" key="3">
    <source>
        <dbReference type="Proteomes" id="UP000019462"/>
    </source>
</evidence>
<protein>
    <submittedName>
        <fullName evidence="2">Uncharacterized protein</fullName>
    </submittedName>
</protein>
<dbReference type="HOGENOM" id="CLU_625726_0_0_1"/>
<comment type="caution">
    <text evidence="2">The sequence shown here is derived from an EMBL/GenBank/DDBJ whole genome shotgun (WGS) entry which is preliminary data.</text>
</comment>
<evidence type="ECO:0000256" key="1">
    <source>
        <dbReference type="SAM" id="MobiDB-lite"/>
    </source>
</evidence>
<keyword evidence="3" id="KW-1185">Reference proteome</keyword>
<gene>
    <name evidence="2" type="ORF">PaG_03579</name>
</gene>
<name>W3VK32_MOEAP</name>
<evidence type="ECO:0000313" key="2">
    <source>
        <dbReference type="EMBL" id="ETS62023.1"/>
    </source>
</evidence>
<accession>W3VK32</accession>
<dbReference type="OrthoDB" id="2556119at2759"/>
<feature type="region of interest" description="Disordered" evidence="1">
    <location>
        <begin position="345"/>
        <end position="376"/>
    </location>
</feature>
<dbReference type="Proteomes" id="UP000019462">
    <property type="component" value="Unassembled WGS sequence"/>
</dbReference>
<dbReference type="AlphaFoldDB" id="W3VK32"/>